<evidence type="ECO:0000256" key="10">
    <source>
        <dbReference type="ARBA" id="ARBA00049138"/>
    </source>
</evidence>
<comment type="catalytic activity">
    <reaction evidence="12">
        <text>2 Fe(III)-[cytochrome b5] + NADH = 2 Fe(II)-[cytochrome b5] + NAD(+) + H(+)</text>
        <dbReference type="Rhea" id="RHEA:46680"/>
        <dbReference type="Rhea" id="RHEA-COMP:10438"/>
        <dbReference type="Rhea" id="RHEA-COMP:10439"/>
        <dbReference type="ChEBI" id="CHEBI:15378"/>
        <dbReference type="ChEBI" id="CHEBI:29033"/>
        <dbReference type="ChEBI" id="CHEBI:29034"/>
        <dbReference type="ChEBI" id="CHEBI:57540"/>
        <dbReference type="ChEBI" id="CHEBI:57945"/>
        <dbReference type="EC" id="1.6.2.2"/>
    </reaction>
</comment>
<comment type="caution">
    <text evidence="15">The sequence shown here is derived from an EMBL/GenBank/DDBJ whole genome shotgun (WGS) entry which is preliminary data.</text>
</comment>
<evidence type="ECO:0000256" key="6">
    <source>
        <dbReference type="ARBA" id="ARBA00022787"/>
    </source>
</evidence>
<proteinExistence type="inferred from homology"/>
<sequence length="360" mass="40308">MNRLIPTLSRSRTPSLRVLPLPRLQLRHNSTDHRWRGISEQDSLFAKDEKRPKWLLPSLALVSVLVVGTNGYIYYTSPELRNRVPPLEYGEFNQFPLMEVIPVTHDTSLFRFRAAHQFPDSQSKTNRSNKNEIVLSTNEYVPAPNHIVIKDDSCQVGRSYTPITYGRNHFDLLVKRYDNGSVSSMIHALKPGEDFILARGPILSFPYTENMASEVVMIAGGTGITPMYQLIKQILRSPTDNTKINLVYGSRTESDILLGHELELLSTKFPDQLRVNHVIQAPTGALAGFGFEVKHTGLINENVLKACGMPKPDEEPLVLVCGPDGMIDALAGEKPSERNQGTLKGVLARMGFSPQQVFKF</sequence>
<dbReference type="CDD" id="cd06183">
    <property type="entry name" value="cyt_b5_reduct_like"/>
    <property type="match status" value="1"/>
</dbReference>
<dbReference type="InterPro" id="IPR039261">
    <property type="entry name" value="FNR_nucleotide-bd"/>
</dbReference>
<evidence type="ECO:0000313" key="16">
    <source>
        <dbReference type="Proteomes" id="UP000320333"/>
    </source>
</evidence>
<dbReference type="STRING" id="246404.A0A507FD96"/>
<keyword evidence="6" id="KW-1000">Mitochondrion outer membrane</keyword>
<dbReference type="InterPro" id="IPR008333">
    <property type="entry name" value="Cbr1-like_FAD-bd_dom"/>
</dbReference>
<feature type="binding site" evidence="11">
    <location>
        <position position="173"/>
    </location>
    <ligand>
        <name>FAD</name>
        <dbReference type="ChEBI" id="CHEBI:57692"/>
    </ligand>
</feature>
<dbReference type="PANTHER" id="PTHR19370:SF184">
    <property type="entry name" value="NADH-CYTOCHROME B5 REDUCTASE-LIKE"/>
    <property type="match status" value="1"/>
</dbReference>
<dbReference type="Pfam" id="PF00970">
    <property type="entry name" value="FAD_binding_6"/>
    <property type="match status" value="1"/>
</dbReference>
<dbReference type="EMBL" id="QEAP01000132">
    <property type="protein sequence ID" value="TPX74319.1"/>
    <property type="molecule type" value="Genomic_DNA"/>
</dbReference>
<comment type="similarity">
    <text evidence="4 12">Belongs to the flavoprotein pyridine nucleotide cytochrome reductase family.</text>
</comment>
<dbReference type="Gene3D" id="3.40.50.80">
    <property type="entry name" value="Nucleotide-binding domain of ferredoxin-NADP reductase (FNR) module"/>
    <property type="match status" value="1"/>
</dbReference>
<dbReference type="AlphaFoldDB" id="A0A507FD96"/>
<dbReference type="Pfam" id="PF00175">
    <property type="entry name" value="NAD_binding_1"/>
    <property type="match status" value="1"/>
</dbReference>
<keyword evidence="6" id="KW-0496">Mitochondrion</keyword>
<dbReference type="GO" id="GO:0005741">
    <property type="term" value="C:mitochondrial outer membrane"/>
    <property type="evidence" value="ECO:0007669"/>
    <property type="project" value="UniProtKB-SubCell"/>
</dbReference>
<gene>
    <name evidence="15" type="ORF">CcCBS67573_g04426</name>
</gene>
<name>A0A507FD96_9FUNG</name>
<dbReference type="GO" id="GO:0090524">
    <property type="term" value="F:cytochrome-b5 reductase activity, acting on NADH"/>
    <property type="evidence" value="ECO:0007669"/>
    <property type="project" value="UniProtKB-EC"/>
</dbReference>
<evidence type="ECO:0000256" key="2">
    <source>
        <dbReference type="ARBA" id="ARBA00004294"/>
    </source>
</evidence>
<keyword evidence="9 12" id="KW-0520">NAD</keyword>
<keyword evidence="7 11" id="KW-0274">FAD</keyword>
<feature type="domain" description="FAD-binding FR-type" evidence="14">
    <location>
        <begin position="90"/>
        <end position="208"/>
    </location>
</feature>
<dbReference type="PRINTS" id="PR00371">
    <property type="entry name" value="FPNCR"/>
</dbReference>
<dbReference type="InterPro" id="IPR017927">
    <property type="entry name" value="FAD-bd_FR_type"/>
</dbReference>
<dbReference type="PRINTS" id="PR00406">
    <property type="entry name" value="CYTB5RDTASE"/>
</dbReference>
<keyword evidence="13" id="KW-1133">Transmembrane helix</keyword>
<feature type="transmembrane region" description="Helical" evidence="13">
    <location>
        <begin position="54"/>
        <end position="75"/>
    </location>
</feature>
<evidence type="ECO:0000256" key="8">
    <source>
        <dbReference type="ARBA" id="ARBA00023002"/>
    </source>
</evidence>
<comment type="subcellular location">
    <subcellularLocation>
        <location evidence="2">Mitochondrion outer membrane</location>
    </subcellularLocation>
</comment>
<feature type="binding site" evidence="11">
    <location>
        <position position="182"/>
    </location>
    <ligand>
        <name>FAD</name>
        <dbReference type="ChEBI" id="CHEBI:57692"/>
    </ligand>
</feature>
<evidence type="ECO:0000256" key="11">
    <source>
        <dbReference type="PIRSR" id="PIRSR601834-1"/>
    </source>
</evidence>
<reference evidence="15 16" key="1">
    <citation type="journal article" date="2019" name="Sci. Rep.">
        <title>Comparative genomics of chytrid fungi reveal insights into the obligate biotrophic and pathogenic lifestyle of Synchytrium endobioticum.</title>
        <authorList>
            <person name="van de Vossenberg B.T.L.H."/>
            <person name="Warris S."/>
            <person name="Nguyen H.D.T."/>
            <person name="van Gent-Pelzer M.P.E."/>
            <person name="Joly D.L."/>
            <person name="van de Geest H.C."/>
            <person name="Bonants P.J.M."/>
            <person name="Smith D.S."/>
            <person name="Levesque C.A."/>
            <person name="van der Lee T.A.J."/>
        </authorList>
    </citation>
    <scope>NUCLEOTIDE SEQUENCE [LARGE SCALE GENOMIC DNA]</scope>
    <source>
        <strain evidence="15 16">CBS 675.73</strain>
    </source>
</reference>
<comment type="pathway">
    <text evidence="3">Protein modification; peptidyl-diphthamide biosynthesis.</text>
</comment>
<dbReference type="EC" id="1.6.2.2" evidence="12"/>
<keyword evidence="16" id="KW-1185">Reference proteome</keyword>
<comment type="catalytic activity">
    <reaction evidence="10">
        <text>2 Fe(3+)-[Dph3] + NADH = 2 Fe(2+)-[Dph3] + NAD(+) + H(+)</text>
        <dbReference type="Rhea" id="RHEA:71231"/>
        <dbReference type="Rhea" id="RHEA-COMP:18002"/>
        <dbReference type="Rhea" id="RHEA-COMP:18003"/>
        <dbReference type="ChEBI" id="CHEBI:15378"/>
        <dbReference type="ChEBI" id="CHEBI:29033"/>
        <dbReference type="ChEBI" id="CHEBI:29034"/>
        <dbReference type="ChEBI" id="CHEBI:57540"/>
        <dbReference type="ChEBI" id="CHEBI:57945"/>
        <dbReference type="ChEBI" id="CHEBI:83228"/>
    </reaction>
    <physiologicalReaction direction="left-to-right" evidence="10">
        <dbReference type="Rhea" id="RHEA:71232"/>
    </physiologicalReaction>
</comment>
<comment type="cofactor">
    <cofactor evidence="1 11 12">
        <name>FAD</name>
        <dbReference type="ChEBI" id="CHEBI:57692"/>
    </cofactor>
</comment>
<evidence type="ECO:0000256" key="13">
    <source>
        <dbReference type="SAM" id="Phobius"/>
    </source>
</evidence>
<keyword evidence="13" id="KW-0812">Transmembrane</keyword>
<keyword evidence="13" id="KW-0472">Membrane</keyword>
<dbReference type="SUPFAM" id="SSF52343">
    <property type="entry name" value="Ferredoxin reductase-like, C-terminal NADP-linked domain"/>
    <property type="match status" value="1"/>
</dbReference>
<protein>
    <recommendedName>
        <fullName evidence="12">NADH-cytochrome b5 reductase</fullName>
        <ecNumber evidence="12">1.6.2.2</ecNumber>
    </recommendedName>
</protein>
<dbReference type="InterPro" id="IPR001709">
    <property type="entry name" value="Flavoprot_Pyr_Nucl_cyt_Rdtase"/>
</dbReference>
<evidence type="ECO:0000256" key="4">
    <source>
        <dbReference type="ARBA" id="ARBA00006105"/>
    </source>
</evidence>
<feature type="binding site" evidence="11">
    <location>
        <position position="160"/>
    </location>
    <ligand>
        <name>FAD</name>
        <dbReference type="ChEBI" id="CHEBI:57692"/>
    </ligand>
</feature>
<dbReference type="Proteomes" id="UP000320333">
    <property type="component" value="Unassembled WGS sequence"/>
</dbReference>
<keyword evidence="8 12" id="KW-0560">Oxidoreductase</keyword>
<evidence type="ECO:0000313" key="15">
    <source>
        <dbReference type="EMBL" id="TPX74319.1"/>
    </source>
</evidence>
<dbReference type="FunFam" id="3.40.50.80:FF:000009">
    <property type="entry name" value="NADH-cytochrome b5 reductase"/>
    <property type="match status" value="1"/>
</dbReference>
<evidence type="ECO:0000256" key="1">
    <source>
        <dbReference type="ARBA" id="ARBA00001974"/>
    </source>
</evidence>
<dbReference type="PANTHER" id="PTHR19370">
    <property type="entry name" value="NADH-CYTOCHROME B5 REDUCTASE"/>
    <property type="match status" value="1"/>
</dbReference>
<dbReference type="PROSITE" id="PS51384">
    <property type="entry name" value="FAD_FR"/>
    <property type="match status" value="1"/>
</dbReference>
<evidence type="ECO:0000256" key="7">
    <source>
        <dbReference type="ARBA" id="ARBA00022827"/>
    </source>
</evidence>
<evidence type="ECO:0000256" key="5">
    <source>
        <dbReference type="ARBA" id="ARBA00022630"/>
    </source>
</evidence>
<accession>A0A507FD96</accession>
<feature type="binding site" evidence="11">
    <location>
        <position position="175"/>
    </location>
    <ligand>
        <name>FAD</name>
        <dbReference type="ChEBI" id="CHEBI:57692"/>
    </ligand>
</feature>
<feature type="binding site" evidence="11">
    <location>
        <position position="225"/>
    </location>
    <ligand>
        <name>FAD</name>
        <dbReference type="ChEBI" id="CHEBI:57692"/>
    </ligand>
</feature>
<dbReference type="InterPro" id="IPR001433">
    <property type="entry name" value="OxRdtase_FAD/NAD-bd"/>
</dbReference>
<evidence type="ECO:0000256" key="12">
    <source>
        <dbReference type="RuleBase" id="RU361226"/>
    </source>
</evidence>
<dbReference type="InterPro" id="IPR001834">
    <property type="entry name" value="CBR-like"/>
</dbReference>
<dbReference type="InterPro" id="IPR017938">
    <property type="entry name" value="Riboflavin_synthase-like_b-brl"/>
</dbReference>
<feature type="binding site" evidence="11">
    <location>
        <position position="183"/>
    </location>
    <ligand>
        <name>FAD</name>
        <dbReference type="ChEBI" id="CHEBI:57692"/>
    </ligand>
</feature>
<keyword evidence="5 11" id="KW-0285">Flavoprotein</keyword>
<dbReference type="SUPFAM" id="SSF63380">
    <property type="entry name" value="Riboflavin synthase domain-like"/>
    <property type="match status" value="1"/>
</dbReference>
<organism evidence="15 16">
    <name type="scientific">Chytriomyces confervae</name>
    <dbReference type="NCBI Taxonomy" id="246404"/>
    <lineage>
        <taxon>Eukaryota</taxon>
        <taxon>Fungi</taxon>
        <taxon>Fungi incertae sedis</taxon>
        <taxon>Chytridiomycota</taxon>
        <taxon>Chytridiomycota incertae sedis</taxon>
        <taxon>Chytridiomycetes</taxon>
        <taxon>Chytridiales</taxon>
        <taxon>Chytriomycetaceae</taxon>
        <taxon>Chytriomyces</taxon>
    </lineage>
</organism>
<feature type="binding site" evidence="11">
    <location>
        <position position="158"/>
    </location>
    <ligand>
        <name>FAD</name>
        <dbReference type="ChEBI" id="CHEBI:57692"/>
    </ligand>
</feature>
<evidence type="ECO:0000259" key="14">
    <source>
        <dbReference type="PROSITE" id="PS51384"/>
    </source>
</evidence>
<dbReference type="OrthoDB" id="432685at2759"/>
<dbReference type="Gene3D" id="2.40.30.10">
    <property type="entry name" value="Translation factors"/>
    <property type="match status" value="1"/>
</dbReference>
<evidence type="ECO:0000256" key="9">
    <source>
        <dbReference type="ARBA" id="ARBA00023027"/>
    </source>
</evidence>
<evidence type="ECO:0000256" key="3">
    <source>
        <dbReference type="ARBA" id="ARBA00005156"/>
    </source>
</evidence>